<comment type="subcellular location">
    <subcellularLocation>
        <location evidence="1 12">Mitochondrion membrane</location>
        <topology evidence="1 12">Single-pass membrane protein</topology>
    </subcellularLocation>
</comment>
<geneLocation type="mitochondrion" evidence="14"/>
<evidence type="ECO:0000256" key="11">
    <source>
        <dbReference type="ARBA" id="ARBA00023136"/>
    </source>
</evidence>
<evidence type="ECO:0000256" key="5">
    <source>
        <dbReference type="ARBA" id="ARBA00022547"/>
    </source>
</evidence>
<sequence length="52" mass="6509">MPQMAPLLWLNLYIFFFLTFMLFVTMSYFTYTPTMKEQEGLKYEAHQMNWKW</sequence>
<protein>
    <recommendedName>
        <fullName evidence="12">ATP synthase complex subunit 8</fullName>
    </recommendedName>
</protein>
<evidence type="ECO:0000256" key="12">
    <source>
        <dbReference type="RuleBase" id="RU003661"/>
    </source>
</evidence>
<reference evidence="14" key="1">
    <citation type="submission" date="2020-06" db="EMBL/GenBank/DDBJ databases">
        <authorList>
            <person name="Hwang H.-S."/>
        </authorList>
    </citation>
    <scope>NUCLEOTIDE SEQUENCE</scope>
</reference>
<evidence type="ECO:0000256" key="8">
    <source>
        <dbReference type="ARBA" id="ARBA00022989"/>
    </source>
</evidence>
<dbReference type="GO" id="GO:0031966">
    <property type="term" value="C:mitochondrial membrane"/>
    <property type="evidence" value="ECO:0007669"/>
    <property type="project" value="UniProtKB-SubCell"/>
</dbReference>
<evidence type="ECO:0000256" key="6">
    <source>
        <dbReference type="ARBA" id="ARBA00022692"/>
    </source>
</evidence>
<keyword evidence="10 12" id="KW-0496">Mitochondrion</keyword>
<evidence type="ECO:0000256" key="7">
    <source>
        <dbReference type="ARBA" id="ARBA00022781"/>
    </source>
</evidence>
<organism evidence="14">
    <name type="scientific">Taku spinosocarinatus</name>
    <dbReference type="NCBI Taxonomy" id="85149"/>
    <lineage>
        <taxon>Eukaryota</taxon>
        <taxon>Metazoa</taxon>
        <taxon>Ecdysozoa</taxon>
        <taxon>Arthropoda</taxon>
        <taxon>Crustacea</taxon>
        <taxon>Multicrustacea</taxon>
        <taxon>Malacostraca</taxon>
        <taxon>Eumalacostraca</taxon>
        <taxon>Hoplocarida</taxon>
        <taxon>Stomatopoda</taxon>
        <taxon>Takuidae</taxon>
        <taxon>Taku</taxon>
    </lineage>
</organism>
<dbReference type="GO" id="GO:0015986">
    <property type="term" value="P:proton motive force-driven ATP synthesis"/>
    <property type="evidence" value="ECO:0007669"/>
    <property type="project" value="InterPro"/>
</dbReference>
<dbReference type="GeneID" id="59143392"/>
<dbReference type="RefSeq" id="YP_009926734.1">
    <property type="nucleotide sequence ID" value="NC_050686.1"/>
</dbReference>
<name>A0A7G8QF70_9CRUS</name>
<dbReference type="GO" id="GO:0045259">
    <property type="term" value="C:proton-transporting ATP synthase complex"/>
    <property type="evidence" value="ECO:0007669"/>
    <property type="project" value="UniProtKB-KW"/>
</dbReference>
<dbReference type="Pfam" id="PF00895">
    <property type="entry name" value="ATP-synt_8"/>
    <property type="match status" value="1"/>
</dbReference>
<dbReference type="CTD" id="4509"/>
<evidence type="ECO:0000256" key="3">
    <source>
        <dbReference type="ARBA" id="ARBA00011291"/>
    </source>
</evidence>
<proteinExistence type="inferred from homology"/>
<dbReference type="InterPro" id="IPR001421">
    <property type="entry name" value="ATP8_metazoa"/>
</dbReference>
<feature type="transmembrane region" description="Helical" evidence="13">
    <location>
        <begin position="12"/>
        <end position="31"/>
    </location>
</feature>
<evidence type="ECO:0000313" key="14">
    <source>
        <dbReference type="EMBL" id="QNK05428.1"/>
    </source>
</evidence>
<comment type="subunit">
    <text evidence="3">F-type ATPases have 2 components, CF(1) - the catalytic core - and CF(0) - the membrane proton channel.</text>
</comment>
<evidence type="ECO:0000256" key="10">
    <source>
        <dbReference type="ARBA" id="ARBA00023128"/>
    </source>
</evidence>
<accession>A0A7G8QF70</accession>
<keyword evidence="9 12" id="KW-0406">Ion transport</keyword>
<comment type="similarity">
    <text evidence="2 12">Belongs to the ATPase protein 8 family.</text>
</comment>
<evidence type="ECO:0000256" key="2">
    <source>
        <dbReference type="ARBA" id="ARBA00008892"/>
    </source>
</evidence>
<dbReference type="GO" id="GO:0015078">
    <property type="term" value="F:proton transmembrane transporter activity"/>
    <property type="evidence" value="ECO:0007669"/>
    <property type="project" value="InterPro"/>
</dbReference>
<keyword evidence="6 12" id="KW-0812">Transmembrane</keyword>
<evidence type="ECO:0000256" key="4">
    <source>
        <dbReference type="ARBA" id="ARBA00022448"/>
    </source>
</evidence>
<keyword evidence="5 12" id="KW-0138">CF(0)</keyword>
<keyword evidence="8 13" id="KW-1133">Transmembrane helix</keyword>
<keyword evidence="4 12" id="KW-0813">Transport</keyword>
<evidence type="ECO:0000256" key="1">
    <source>
        <dbReference type="ARBA" id="ARBA00004304"/>
    </source>
</evidence>
<dbReference type="EMBL" id="MT672285">
    <property type="protein sequence ID" value="QNK05428.1"/>
    <property type="molecule type" value="Genomic_DNA"/>
</dbReference>
<dbReference type="AlphaFoldDB" id="A0A7G8QF70"/>
<keyword evidence="11 13" id="KW-0472">Membrane</keyword>
<evidence type="ECO:0000256" key="9">
    <source>
        <dbReference type="ARBA" id="ARBA00023065"/>
    </source>
</evidence>
<keyword evidence="7 12" id="KW-0375">Hydrogen ion transport</keyword>
<gene>
    <name evidence="14" type="primary">ATP8</name>
</gene>
<evidence type="ECO:0000256" key="13">
    <source>
        <dbReference type="SAM" id="Phobius"/>
    </source>
</evidence>